<feature type="transmembrane region" description="Helical" evidence="1">
    <location>
        <begin position="12"/>
        <end position="33"/>
    </location>
</feature>
<gene>
    <name evidence="2" type="ORF">U0C82_02670</name>
</gene>
<accession>A0ABU5HY83</accession>
<feature type="transmembrane region" description="Helical" evidence="1">
    <location>
        <begin position="76"/>
        <end position="97"/>
    </location>
</feature>
<reference evidence="2 3" key="1">
    <citation type="submission" date="2023-12" db="EMBL/GenBank/DDBJ databases">
        <title>Description of Novel Strain Fulvimarina sp. 2208YS6-2-32 isolated from Uroteuthis (Photololigo) edulis.</title>
        <authorList>
            <person name="Park J.-S."/>
        </authorList>
    </citation>
    <scope>NUCLEOTIDE SEQUENCE [LARGE SCALE GENOMIC DNA]</scope>
    <source>
        <strain evidence="2 3">2208YS6-2-32</strain>
    </source>
</reference>
<feature type="transmembrane region" description="Helical" evidence="1">
    <location>
        <begin position="103"/>
        <end position="124"/>
    </location>
</feature>
<evidence type="ECO:0000313" key="2">
    <source>
        <dbReference type="EMBL" id="MDY8108052.1"/>
    </source>
</evidence>
<keyword evidence="1" id="KW-1133">Transmembrane helix</keyword>
<dbReference type="RefSeq" id="WP_322185502.1">
    <property type="nucleotide sequence ID" value="NZ_JAXLPB010000001.1"/>
</dbReference>
<comment type="caution">
    <text evidence="2">The sequence shown here is derived from an EMBL/GenBank/DDBJ whole genome shotgun (WGS) entry which is preliminary data.</text>
</comment>
<evidence type="ECO:0000256" key="1">
    <source>
        <dbReference type="SAM" id="Phobius"/>
    </source>
</evidence>
<name>A0ABU5HY83_9HYPH</name>
<keyword evidence="3" id="KW-1185">Reference proteome</keyword>
<keyword evidence="1" id="KW-0812">Transmembrane</keyword>
<evidence type="ECO:0000313" key="3">
    <source>
        <dbReference type="Proteomes" id="UP001294412"/>
    </source>
</evidence>
<sequence length="154" mass="16497">MNPRLNKTATTLRITALEVIAVLSGAIIGKVVFDGVSALAFDASFFDYFASVGRWIVAIVTVILFAVIYQKMPSTPAALVCLLLGTIVSWTFFGLAFESEQSSVVLVFMTLLFSAVALLTYRFVHSNAAVRKVAHDMSGTADAPDNDRGDDGVA</sequence>
<proteinExistence type="predicted"/>
<dbReference type="Proteomes" id="UP001294412">
    <property type="component" value="Unassembled WGS sequence"/>
</dbReference>
<keyword evidence="1" id="KW-0472">Membrane</keyword>
<feature type="transmembrane region" description="Helical" evidence="1">
    <location>
        <begin position="45"/>
        <end position="69"/>
    </location>
</feature>
<dbReference type="EMBL" id="JAXLPB010000001">
    <property type="protein sequence ID" value="MDY8108052.1"/>
    <property type="molecule type" value="Genomic_DNA"/>
</dbReference>
<protein>
    <submittedName>
        <fullName evidence="2">Uncharacterized protein</fullName>
    </submittedName>
</protein>
<organism evidence="2 3">
    <name type="scientific">Fulvimarina uroteuthidis</name>
    <dbReference type="NCBI Taxonomy" id="3098149"/>
    <lineage>
        <taxon>Bacteria</taxon>
        <taxon>Pseudomonadati</taxon>
        <taxon>Pseudomonadota</taxon>
        <taxon>Alphaproteobacteria</taxon>
        <taxon>Hyphomicrobiales</taxon>
        <taxon>Aurantimonadaceae</taxon>
        <taxon>Fulvimarina</taxon>
    </lineage>
</organism>